<gene>
    <name evidence="2" type="ORF">CK936_30950</name>
</gene>
<dbReference type="RefSeq" id="WP_095584253.1">
    <property type="nucleotide sequence ID" value="NZ_JAJQQQ010000018.1"/>
</dbReference>
<dbReference type="Gene3D" id="1.10.1200.10">
    <property type="entry name" value="ACP-like"/>
    <property type="match status" value="1"/>
</dbReference>
<feature type="domain" description="Carrier" evidence="1">
    <location>
        <begin position="2"/>
        <end position="77"/>
    </location>
</feature>
<reference evidence="2 3" key="1">
    <citation type="submission" date="2017-08" db="EMBL/GenBank/DDBJ databases">
        <title>Genome sequence of Streptomyces albireticuli NRRL B-1670.</title>
        <authorList>
            <person name="Graham D.E."/>
            <person name="Mahan K.M."/>
            <person name="Klingeman D.M."/>
            <person name="Hettich R.L."/>
            <person name="Parry R.J."/>
            <person name="Spain J.C."/>
        </authorList>
    </citation>
    <scope>NUCLEOTIDE SEQUENCE [LARGE SCALE GENOMIC DNA]</scope>
    <source>
        <strain evidence="2 3">NRRL B-1670</strain>
    </source>
</reference>
<sequence>MADYFDRLAALLTRHFDIDSEDIREGVALSSLGMDSLSLSEFGLLAGEEFGISLSEDILFIPGVTLGDIARLIGKKAREG</sequence>
<name>A0A2A2D186_9ACTN</name>
<dbReference type="InterPro" id="IPR009081">
    <property type="entry name" value="PP-bd_ACP"/>
</dbReference>
<dbReference type="AlphaFoldDB" id="A0A2A2D186"/>
<protein>
    <submittedName>
        <fullName evidence="2">Acyl carrier protein</fullName>
    </submittedName>
</protein>
<dbReference type="Proteomes" id="UP000218944">
    <property type="component" value="Unassembled WGS sequence"/>
</dbReference>
<keyword evidence="3" id="KW-1185">Reference proteome</keyword>
<dbReference type="InterPro" id="IPR036736">
    <property type="entry name" value="ACP-like_sf"/>
</dbReference>
<dbReference type="SUPFAM" id="SSF47336">
    <property type="entry name" value="ACP-like"/>
    <property type="match status" value="1"/>
</dbReference>
<dbReference type="PROSITE" id="PS50075">
    <property type="entry name" value="CARRIER"/>
    <property type="match status" value="1"/>
</dbReference>
<dbReference type="Pfam" id="PF00550">
    <property type="entry name" value="PP-binding"/>
    <property type="match status" value="1"/>
</dbReference>
<dbReference type="EMBL" id="NSJV01000581">
    <property type="protein sequence ID" value="PAU45179.1"/>
    <property type="molecule type" value="Genomic_DNA"/>
</dbReference>
<proteinExistence type="predicted"/>
<evidence type="ECO:0000313" key="2">
    <source>
        <dbReference type="EMBL" id="PAU45179.1"/>
    </source>
</evidence>
<organism evidence="2 3">
    <name type="scientific">Streptomyces albireticuli</name>
    <dbReference type="NCBI Taxonomy" id="1940"/>
    <lineage>
        <taxon>Bacteria</taxon>
        <taxon>Bacillati</taxon>
        <taxon>Actinomycetota</taxon>
        <taxon>Actinomycetes</taxon>
        <taxon>Kitasatosporales</taxon>
        <taxon>Streptomycetaceae</taxon>
        <taxon>Streptomyces</taxon>
    </lineage>
</organism>
<comment type="caution">
    <text evidence="2">The sequence shown here is derived from an EMBL/GenBank/DDBJ whole genome shotgun (WGS) entry which is preliminary data.</text>
</comment>
<evidence type="ECO:0000259" key="1">
    <source>
        <dbReference type="PROSITE" id="PS50075"/>
    </source>
</evidence>
<accession>A0A2A2D186</accession>
<evidence type="ECO:0000313" key="3">
    <source>
        <dbReference type="Proteomes" id="UP000218944"/>
    </source>
</evidence>